<gene>
    <name evidence="1" type="ORF">BDV24DRAFT_14561</name>
</gene>
<sequence>MTSLQSYLTPFDIVSLFQKKDDLGRDTLRYLAMLMEPPCAESPGMADVENDVFQKLEDEFQVNIHCWKLYRRHSWRSTLRGKVFCEDLPVATIARSIAQARDNTCDWWQFLTFGGREGGLPISSGQAWGEP</sequence>
<evidence type="ECO:0000313" key="1">
    <source>
        <dbReference type="EMBL" id="KAE8335074.1"/>
    </source>
</evidence>
<reference evidence="1" key="1">
    <citation type="submission" date="2019-04" db="EMBL/GenBank/DDBJ databases">
        <title>Friends and foes A comparative genomics study of 23 Aspergillus species from section Flavi.</title>
        <authorList>
            <consortium name="DOE Joint Genome Institute"/>
            <person name="Kjaerbolling I."/>
            <person name="Vesth T."/>
            <person name="Frisvad J.C."/>
            <person name="Nybo J.L."/>
            <person name="Theobald S."/>
            <person name="Kildgaard S."/>
            <person name="Isbrandt T."/>
            <person name="Kuo A."/>
            <person name="Sato A."/>
            <person name="Lyhne E.K."/>
            <person name="Kogle M.E."/>
            <person name="Wiebenga A."/>
            <person name="Kun R.S."/>
            <person name="Lubbers R.J."/>
            <person name="Makela M.R."/>
            <person name="Barry K."/>
            <person name="Chovatia M."/>
            <person name="Clum A."/>
            <person name="Daum C."/>
            <person name="Haridas S."/>
            <person name="He G."/>
            <person name="LaButti K."/>
            <person name="Lipzen A."/>
            <person name="Mondo S."/>
            <person name="Riley R."/>
            <person name="Salamov A."/>
            <person name="Simmons B.A."/>
            <person name="Magnuson J.K."/>
            <person name="Henrissat B."/>
            <person name="Mortensen U.H."/>
            <person name="Larsen T.O."/>
            <person name="Devries R.P."/>
            <person name="Grigoriev I.V."/>
            <person name="Machida M."/>
            <person name="Baker S.E."/>
            <person name="Andersen M.R."/>
        </authorList>
    </citation>
    <scope>NUCLEOTIDE SEQUENCE</scope>
    <source>
        <strain evidence="1">CBS 117612</strain>
    </source>
</reference>
<protein>
    <submittedName>
        <fullName evidence="1">Uncharacterized protein</fullName>
    </submittedName>
</protein>
<dbReference type="AlphaFoldDB" id="A0A5N6XPB9"/>
<dbReference type="OrthoDB" id="5384804at2759"/>
<accession>A0A5N6XPB9</accession>
<dbReference type="Proteomes" id="UP000325558">
    <property type="component" value="Unassembled WGS sequence"/>
</dbReference>
<proteinExistence type="predicted"/>
<organism evidence="1">
    <name type="scientific">Aspergillus arachidicola</name>
    <dbReference type="NCBI Taxonomy" id="656916"/>
    <lineage>
        <taxon>Eukaryota</taxon>
        <taxon>Fungi</taxon>
        <taxon>Dikarya</taxon>
        <taxon>Ascomycota</taxon>
        <taxon>Pezizomycotina</taxon>
        <taxon>Eurotiomycetes</taxon>
        <taxon>Eurotiomycetidae</taxon>
        <taxon>Eurotiales</taxon>
        <taxon>Aspergillaceae</taxon>
        <taxon>Aspergillus</taxon>
        <taxon>Aspergillus subgen. Circumdati</taxon>
    </lineage>
</organism>
<name>A0A5N6XPB9_9EURO</name>
<dbReference type="EMBL" id="ML737231">
    <property type="protein sequence ID" value="KAE8335074.1"/>
    <property type="molecule type" value="Genomic_DNA"/>
</dbReference>